<feature type="transmembrane region" description="Helical" evidence="6">
    <location>
        <begin position="97"/>
        <end position="121"/>
    </location>
</feature>
<feature type="transmembrane region" description="Helical" evidence="6">
    <location>
        <begin position="133"/>
        <end position="151"/>
    </location>
</feature>
<evidence type="ECO:0000256" key="2">
    <source>
        <dbReference type="ARBA" id="ARBA00022475"/>
    </source>
</evidence>
<feature type="transmembrane region" description="Helical" evidence="6">
    <location>
        <begin position="158"/>
        <end position="177"/>
    </location>
</feature>
<organism evidence="7 8">
    <name type="scientific">Carboxydichorda subterranea</name>
    <dbReference type="NCBI Taxonomy" id="3109565"/>
    <lineage>
        <taxon>Bacteria</taxon>
        <taxon>Bacillati</taxon>
        <taxon>Bacillota</taxon>
        <taxon>Limnochordia</taxon>
        <taxon>Limnochordales</taxon>
        <taxon>Geochordaceae</taxon>
        <taxon>Carboxydichorda</taxon>
    </lineage>
</organism>
<evidence type="ECO:0000256" key="1">
    <source>
        <dbReference type="ARBA" id="ARBA00004651"/>
    </source>
</evidence>
<protein>
    <submittedName>
        <fullName evidence="7">ABC-2 transporter permease</fullName>
    </submittedName>
</protein>
<evidence type="ECO:0000256" key="5">
    <source>
        <dbReference type="ARBA" id="ARBA00023136"/>
    </source>
</evidence>
<dbReference type="InterPro" id="IPR025699">
    <property type="entry name" value="ABC2_memb-like"/>
</dbReference>
<feature type="transmembrane region" description="Helical" evidence="6">
    <location>
        <begin position="21"/>
        <end position="44"/>
    </location>
</feature>
<evidence type="ECO:0000256" key="3">
    <source>
        <dbReference type="ARBA" id="ARBA00022692"/>
    </source>
</evidence>
<dbReference type="RefSeq" id="WP_324715962.1">
    <property type="nucleotide sequence ID" value="NZ_CP141615.1"/>
</dbReference>
<keyword evidence="8" id="KW-1185">Reference proteome</keyword>
<gene>
    <name evidence="7" type="ORF">U7230_11390</name>
</gene>
<evidence type="ECO:0000256" key="6">
    <source>
        <dbReference type="SAM" id="Phobius"/>
    </source>
</evidence>
<feature type="transmembrane region" description="Helical" evidence="6">
    <location>
        <begin position="211"/>
        <end position="229"/>
    </location>
</feature>
<dbReference type="Pfam" id="PF13346">
    <property type="entry name" value="ABC2_membrane_5"/>
    <property type="match status" value="1"/>
</dbReference>
<keyword evidence="5 6" id="KW-0472">Membrane</keyword>
<dbReference type="InterPro" id="IPR051449">
    <property type="entry name" value="ABC-2_transporter_component"/>
</dbReference>
<name>A0ABZ1BV63_9FIRM</name>
<evidence type="ECO:0000256" key="4">
    <source>
        <dbReference type="ARBA" id="ARBA00022989"/>
    </source>
</evidence>
<keyword evidence="3 6" id="KW-0812">Transmembrane</keyword>
<reference evidence="7 8" key="1">
    <citation type="journal article" date="2024" name="Front. Microbiol.">
        <title>Novel thermophilic genera Geochorda gen. nov. and Carboxydochorda gen. nov. from the deep terrestrial subsurface reveal the ecophysiological diversity in the class Limnochordia.</title>
        <authorList>
            <person name="Karnachuk O.V."/>
            <person name="Lukina A.P."/>
            <person name="Avakyan M.R."/>
            <person name="Kadnikov V.V."/>
            <person name="Begmatov S."/>
            <person name="Beletsky A.V."/>
            <person name="Vlasova K.G."/>
            <person name="Novikov A.A."/>
            <person name="Shcherbakova V.A."/>
            <person name="Mardanov A.V."/>
            <person name="Ravin N.V."/>
        </authorList>
    </citation>
    <scope>NUCLEOTIDE SEQUENCE [LARGE SCALE GENOMIC DNA]</scope>
    <source>
        <strain evidence="7 8">L945</strain>
    </source>
</reference>
<evidence type="ECO:0000313" key="8">
    <source>
        <dbReference type="Proteomes" id="UP001332192"/>
    </source>
</evidence>
<proteinExistence type="predicted"/>
<dbReference type="PANTHER" id="PTHR30294">
    <property type="entry name" value="MEMBRANE COMPONENT OF ABC TRANSPORTER YHHJ-RELATED"/>
    <property type="match status" value="1"/>
</dbReference>
<evidence type="ECO:0000313" key="7">
    <source>
        <dbReference type="EMBL" id="WRP16690.1"/>
    </source>
</evidence>
<feature type="transmembrane region" description="Helical" evidence="6">
    <location>
        <begin position="50"/>
        <end position="70"/>
    </location>
</feature>
<dbReference type="EMBL" id="CP141615">
    <property type="protein sequence ID" value="WRP16690.1"/>
    <property type="molecule type" value="Genomic_DNA"/>
</dbReference>
<dbReference type="Proteomes" id="UP001332192">
    <property type="component" value="Chromosome"/>
</dbReference>
<keyword evidence="2" id="KW-1003">Cell membrane</keyword>
<dbReference type="PANTHER" id="PTHR30294:SF29">
    <property type="entry name" value="MULTIDRUG ABC TRANSPORTER PERMEASE YBHS-RELATED"/>
    <property type="match status" value="1"/>
</dbReference>
<comment type="subcellular location">
    <subcellularLocation>
        <location evidence="1">Cell membrane</location>
        <topology evidence="1">Multi-pass membrane protein</topology>
    </subcellularLocation>
</comment>
<accession>A0ABZ1BV63</accession>
<keyword evidence="4 6" id="KW-1133">Transmembrane helix</keyword>
<sequence length="235" mass="26136">MAVYYVFKREWKHYLVSPLAYAAGVVFLAISGYFFSVILLATRVADMRPYFLNLGVILLFVTPLITMRLLSEERQNHTDELLMTLPATPAQLVLGKYLAAVALYAALLAVTGIYPAILFWLSRPVPGPLITSYVGALLLGATFLAVGVFTSSLTDSQMVAGLLCFGLLLLLWVINWLSFATSGTVADVARSLAIFERFDDFTKGLLDLSHVLFYLSAIFVMLFLSVRSLERRTWM</sequence>